<dbReference type="Proteomes" id="UP000001947">
    <property type="component" value="Chromosome"/>
</dbReference>
<sequence length="2513" mass="274121">MFNRIIYVVFFCLIAFSGATQAIEFNTSKYDIYMGDINYDGKNDYYFHAKPQFVLIYSDISIPLIIPPQSSYKLATTSENVTVYHTGGGTSTELQWGFSTTFEEVSPALTEEQIVNFGLVLLKAGDGYFVADFNGDSKSDLLLPGVSDSGALLYDGADPTSPMVAYPTDLSRLIKNGGADISLKDVNGDGYLDIIVPNENPEFAAISILGGGAYTNIDFVQDPLPAYPSSFSGSTGGEFRVSETGAATYNLPIALPSGVAGVQPSVSLSYSSQGGNGIVGLGWSLSAGSGISRCASTLYQDGIAKPIKLNEEDRLCLDGQRLVLVDGEYGAANSTYKTEIDNYAIEIKAVGDAIGNPNYFTVIAKDGSLKRYGYTDDSKVKVSDKIVSWSLSDVQDNIGNAINYNYSSDFNNHRLTSISYAGGEAEVIFNYSDNRPDPIVSHLLGQKITTTKRLKGITVKNSGDVLRNYYLSYLKVKTDNTLSRMQRVQECAGSEANCLPALEFDWKTKSNWFSEGDFLEKEIARASNNLLMDQKQADINGDGCVDLVYGWLDLDNQFGDENAEPSFRTVVMRSQPSGAGCSMFRKTDVITSKRYEEGDTGYSIGVLDYNADGRQDVAIRYNENSGWKLYLSVPQEDGGWVVSDRYESAGLPSTISGTFIDVNADGLVDLVGTSSIAIRGKSTTRSDTDNNIYTNKSSIAVGVKPIAYGDFNGDGQVDVVRYYNSQYPREPDDPRDTTNSAQRFSTTIAVSVKTESGYGSFHSWSDLKDCRNSFCLNEEPNIKKHVYTGDFNGDGLADIIYTYSNSYKLYLNNGSGFDLGSEVPIQPSFLPKRVSLKPNSNGTVGKNTTELGVAPERFQVVDFNQDGYSDIFWQASTGLFVAYWQPSTETFTSPIKLPITTSNYDLYMAVDANSDGGVDIIKSKNAYNTEADAVRSIGVIFNANSGVKNLIVGVDNNFGSVTSINYESMNKSRHYDRLKVKSQLVNEHTHPCYSDDGTAMTTCTSREVSFSEFFRLLNNPFDLEHTDPEYLKPVYDMYSAMPIVTSVESSSPVASNPDATSQVDYLYSEAKLQGGGRGFLGFKTLSTIDKQTGVYTTTVYNQQFPFIGRPLQTTVYAPDGEMLSFSENNYEDKSVNENYFRPQLVSSVEKVYPSSTDIAEEESGVGDGLSVDTSLPLTVVTTDTQYDDFGNVTRTEVITEGNYPDIVNAGQIKTVTQSKVTINTYGNGEGITLHGESLSYAQLGRLAASQYTGVRDGITTEREVSFTYYTNGLLDEEQIISSDQSIARVTKHHYDAFGNKTIVEVTGWDGESIVTRKSESVYDANGRYLVSSKDHNGKIISEILSRDAFGRPTSIQSVSGAVSTIGYDLLGREVSKEDNTAQNRVTTEYLSCNQVSPACPAHAQYAMRVSQQHGATSITYFDRVGRPMRKAALDFENRWVFTDTQYDNLGRVIAVSAPYFSTSYAQYWTTTRYDILGRSRSITAPADNDDGFVTSSIAYNGASTITSNPAGQTKRETKNSFGELIQVEDNTHDTNNSYAFIRYVYNSEGKLTDTNVHTGEAANDVINTHIDYDDAGRKKAMQDVDKGNWTYTYNAFGELVSQTDGKNQKVVNRYDLLGRIASRTDYRDANATDVELHTTYYYDGKTDTNSAVLDNAYGQATAVILSTNASHTTCASATAKTCEYAEFDFYGRPFKNTKHIDTDDNNTTPLEVFTTSQTYDVAGRVDTTYDAMHNLITDGGVPVASGVKNNYTTTGFLESTTDLTTNQTLYQTVNTNARGQVIKATLGQGNTYTRVLNFSPATGRLQKQVAYYGHWFPSYGEEPSNNTTQHISYKWDDLGNLLSRQNQSAISNSQNRNLQESFCYDSLNRLVKTNIGTTSASNCAGLATEQQDVRYNSIGNITYKEGVGSYTYHTDRRHAVKTAGGATYYYDNNGNNTSGDGRSLTYSTFDKPLTISKGNHTSTFAYGADRGRYLQIDSNTADASKNKTTVYLGNIERIKQGDTFEWRRTVAGGQQTVTTDTANAKLDDLVHRFIFNDHLGSLDVIALADGTVEQSLSFNPWGERRKESAGLPVLTVTELFNYNDSITSKGYTGHEMLDEVGLIHMNGRIYDAKLARFLQADPFVQAATDTGSYNRYSYIMNNPLNGVDPTGFNWISDEWSNAWNDAKPYVGTIVSLVLTAWQPWGAKFWSMASYGAIGGAAGAGATGGDVLKGAITAGVSAAAFYAVGKVFSDLGAAHLEDPFYSPYDANLVKFGGNTLTRGQVAAQITAHASVGGVLAKLQGGEFGHGFISAGITKGVTGASPGGTFIQRLALSSAVGGTVSKFTGGKFANGAKTAAFQFLFNEFTTAQIKKMSDQAQRRIARKESAYCKGLCHGYDGSYDIEHNFSSGAHVSAATINMLTSEGGGIYGFNGQKFLENGEVVGKYYTFTGSGDGIEYGAGMELVFALGTGAWSGDFNAAAFGVGYFSFSLFWSPWEGMKSSGGEGWIGITFGPSVGATPISASYQETFYVEQ</sequence>
<keyword evidence="2" id="KW-0964">Secreted</keyword>
<keyword evidence="6" id="KW-1185">Reference proteome</keyword>
<name>Q21FM5_SACD2</name>
<keyword evidence="3" id="KW-0843">Virulence</keyword>
<comment type="subcellular location">
    <subcellularLocation>
        <location evidence="1">Secreted</location>
    </subcellularLocation>
</comment>
<dbReference type="RefSeq" id="WP_011469720.1">
    <property type="nucleotide sequence ID" value="NC_007912.1"/>
</dbReference>
<proteinExistence type="predicted"/>
<dbReference type="GO" id="GO:0005576">
    <property type="term" value="C:extracellular region"/>
    <property type="evidence" value="ECO:0007669"/>
    <property type="project" value="UniProtKB-SubCell"/>
</dbReference>
<dbReference type="InterPro" id="IPR050708">
    <property type="entry name" value="T6SS_VgrG/RHS"/>
</dbReference>
<evidence type="ECO:0000313" key="6">
    <source>
        <dbReference type="Proteomes" id="UP000001947"/>
    </source>
</evidence>
<dbReference type="eggNOG" id="COG3209">
    <property type="taxonomic scope" value="Bacteria"/>
</dbReference>
<dbReference type="InterPro" id="IPR022385">
    <property type="entry name" value="Rhs_assc_core"/>
</dbReference>
<feature type="signal peptide" evidence="4">
    <location>
        <begin position="1"/>
        <end position="22"/>
    </location>
</feature>
<evidence type="ECO:0000256" key="1">
    <source>
        <dbReference type="ARBA" id="ARBA00004613"/>
    </source>
</evidence>
<evidence type="ECO:0000313" key="5">
    <source>
        <dbReference type="EMBL" id="ABD82504.1"/>
    </source>
</evidence>
<dbReference type="Pfam" id="PF03534">
    <property type="entry name" value="SpvB"/>
    <property type="match status" value="1"/>
</dbReference>
<dbReference type="GO" id="GO:0005737">
    <property type="term" value="C:cytoplasm"/>
    <property type="evidence" value="ECO:0007669"/>
    <property type="project" value="InterPro"/>
</dbReference>
<dbReference type="InterPro" id="IPR028994">
    <property type="entry name" value="Integrin_alpha_N"/>
</dbReference>
<protein>
    <submittedName>
        <fullName evidence="5">Rhs family protein-like protein</fullName>
    </submittedName>
</protein>
<keyword evidence="4" id="KW-0732">Signal</keyword>
<organism evidence="5 6">
    <name type="scientific">Saccharophagus degradans (strain 2-40 / ATCC 43961 / DSM 17024)</name>
    <dbReference type="NCBI Taxonomy" id="203122"/>
    <lineage>
        <taxon>Bacteria</taxon>
        <taxon>Pseudomonadati</taxon>
        <taxon>Pseudomonadota</taxon>
        <taxon>Gammaproteobacteria</taxon>
        <taxon>Cellvibrionales</taxon>
        <taxon>Cellvibrionaceae</taxon>
        <taxon>Saccharophagus</taxon>
    </lineage>
</organism>
<accession>Q21FM5</accession>
<feature type="chain" id="PRO_5004199581" evidence="4">
    <location>
        <begin position="23"/>
        <end position="2513"/>
    </location>
</feature>
<evidence type="ECO:0000256" key="3">
    <source>
        <dbReference type="ARBA" id="ARBA00023026"/>
    </source>
</evidence>
<dbReference type="STRING" id="203122.Sde_3249"/>
<dbReference type="EMBL" id="CP000282">
    <property type="protein sequence ID" value="ABD82504.1"/>
    <property type="molecule type" value="Genomic_DNA"/>
</dbReference>
<dbReference type="SUPFAM" id="SSF69318">
    <property type="entry name" value="Integrin alpha N-terminal domain"/>
    <property type="match status" value="2"/>
</dbReference>
<gene>
    <name evidence="5" type="ordered locus">Sde_3249</name>
</gene>
<dbReference type="Gene3D" id="2.180.10.10">
    <property type="entry name" value="RHS repeat-associated core"/>
    <property type="match status" value="2"/>
</dbReference>
<dbReference type="OrthoDB" id="7059642at2"/>
<dbReference type="HOGENOM" id="CLU_000852_0_0_6"/>
<dbReference type="KEGG" id="sde:Sde_3249"/>
<evidence type="ECO:0000256" key="2">
    <source>
        <dbReference type="ARBA" id="ARBA00022525"/>
    </source>
</evidence>
<reference evidence="5 6" key="1">
    <citation type="journal article" date="2008" name="PLoS Genet.">
        <title>Complete genome sequence of the complex carbohydrate-degrading marine bacterium, Saccharophagus degradans strain 2-40 T.</title>
        <authorList>
            <person name="Weiner R.M."/>
            <person name="Taylor L.E.II."/>
            <person name="Henrissat B."/>
            <person name="Hauser L."/>
            <person name="Land M."/>
            <person name="Coutinho P.M."/>
            <person name="Rancurel C."/>
            <person name="Saunders E.H."/>
            <person name="Longmire A.G."/>
            <person name="Zhang H."/>
            <person name="Bayer E.A."/>
            <person name="Gilbert H.J."/>
            <person name="Larimer F."/>
            <person name="Zhulin I.B."/>
            <person name="Ekborg N.A."/>
            <person name="Lamed R."/>
            <person name="Richardson P.M."/>
            <person name="Borovok I."/>
            <person name="Hutcheson S."/>
        </authorList>
    </citation>
    <scope>NUCLEOTIDE SEQUENCE [LARGE SCALE GENOMIC DNA]</scope>
    <source>
        <strain evidence="6">2-40 / ATCC 43961 / DSM 17024</strain>
    </source>
</reference>
<evidence type="ECO:0000256" key="4">
    <source>
        <dbReference type="SAM" id="SignalP"/>
    </source>
</evidence>
<dbReference type="InterPro" id="IPR003284">
    <property type="entry name" value="Sal_SpvB"/>
</dbReference>
<dbReference type="NCBIfam" id="TIGR03696">
    <property type="entry name" value="Rhs_assc_core"/>
    <property type="match status" value="1"/>
</dbReference>
<dbReference type="PANTHER" id="PTHR32305:SF15">
    <property type="entry name" value="PROTEIN RHSA-RELATED"/>
    <property type="match status" value="1"/>
</dbReference>
<dbReference type="GeneID" id="98614870"/>
<dbReference type="PANTHER" id="PTHR32305">
    <property type="match status" value="1"/>
</dbReference>